<dbReference type="GO" id="GO:0009982">
    <property type="term" value="F:pseudouridine synthase activity"/>
    <property type="evidence" value="ECO:0007669"/>
    <property type="project" value="InterPro"/>
</dbReference>
<feature type="region of interest" description="Disordered" evidence="1">
    <location>
        <begin position="415"/>
        <end position="439"/>
    </location>
</feature>
<dbReference type="OrthoDB" id="424794at2759"/>
<dbReference type="InterPro" id="IPR052927">
    <property type="entry name" value="DCC_oxidoreductase"/>
</dbReference>
<proteinExistence type="predicted"/>
<dbReference type="Gene3D" id="3.30.2350.10">
    <property type="entry name" value="Pseudouridine synthase"/>
    <property type="match status" value="1"/>
</dbReference>
<name>A0A9W7E806_9STRA</name>
<organism evidence="4 5">
    <name type="scientific">Triparma laevis f. longispina</name>
    <dbReference type="NCBI Taxonomy" id="1714387"/>
    <lineage>
        <taxon>Eukaryota</taxon>
        <taxon>Sar</taxon>
        <taxon>Stramenopiles</taxon>
        <taxon>Ochrophyta</taxon>
        <taxon>Bolidophyceae</taxon>
        <taxon>Parmales</taxon>
        <taxon>Triparmaceae</taxon>
        <taxon>Triparma</taxon>
    </lineage>
</organism>
<dbReference type="Pfam" id="PF00849">
    <property type="entry name" value="PseudoU_synth_2"/>
    <property type="match status" value="1"/>
</dbReference>
<dbReference type="GO" id="GO:0015035">
    <property type="term" value="F:protein-disulfide reductase activity"/>
    <property type="evidence" value="ECO:0007669"/>
    <property type="project" value="InterPro"/>
</dbReference>
<dbReference type="CDD" id="cd02869">
    <property type="entry name" value="PseudoU_synth_RluA_like"/>
    <property type="match status" value="1"/>
</dbReference>
<feature type="domain" description="Pseudouridine synthase RsuA/RluA-like" evidence="3">
    <location>
        <begin position="171"/>
        <end position="328"/>
    </location>
</feature>
<reference evidence="5" key="1">
    <citation type="journal article" date="2023" name="Commun. Biol.">
        <title>Genome analysis of Parmales, the sister group of diatoms, reveals the evolutionary specialization of diatoms from phago-mixotrophs to photoautotrophs.</title>
        <authorList>
            <person name="Ban H."/>
            <person name="Sato S."/>
            <person name="Yoshikawa S."/>
            <person name="Yamada K."/>
            <person name="Nakamura Y."/>
            <person name="Ichinomiya M."/>
            <person name="Sato N."/>
            <person name="Blanc-Mathieu R."/>
            <person name="Endo H."/>
            <person name="Kuwata A."/>
            <person name="Ogata H."/>
        </authorList>
    </citation>
    <scope>NUCLEOTIDE SEQUENCE [LARGE SCALE GENOMIC DNA]</scope>
    <source>
        <strain evidence="5">NIES 3700</strain>
    </source>
</reference>
<dbReference type="Proteomes" id="UP001165122">
    <property type="component" value="Unassembled WGS sequence"/>
</dbReference>
<dbReference type="GO" id="GO:0001522">
    <property type="term" value="P:pseudouridine synthesis"/>
    <property type="evidence" value="ECO:0007669"/>
    <property type="project" value="InterPro"/>
</dbReference>
<protein>
    <recommendedName>
        <fullName evidence="3">Pseudouridine synthase RsuA/RluA-like domain-containing protein</fullName>
    </recommendedName>
</protein>
<dbReference type="EMBL" id="BRXW01000643">
    <property type="protein sequence ID" value="GMH71794.1"/>
    <property type="molecule type" value="Genomic_DNA"/>
</dbReference>
<evidence type="ECO:0000256" key="2">
    <source>
        <dbReference type="SAM" id="SignalP"/>
    </source>
</evidence>
<sequence>MTAITVILALIILSSSTTGFHPNIATSTHRSFLRSTSDLDAPINLPPGLDDGFYITKTLTTPSTFNGPIFDSRARPDLTTPRNVTLPLALMILDPSTYPTLSRARKACRKGLIIVSSPSSENVKKIRGRAANRITPSNIIEIQTRLTTKSYPELTYAKPPFPLPVIYQDSHIALVNKPSGVVTYSHRKGGHGSMTIRAALPHVLIPPNPDEIPDGSILRRPQPVHRLDKITSGIMVIAKTKFSMISLSKSFAERRISKSYLAILNGLPDDGGAVDGWSKIETSLSGKNATTFWKVIEYSKSLKADDNYVTLVNFKPVTGRYHQLRIHSKDELNCAIVGDGEYDGGTESAMGLRDNGMFLCSNRIKLPHPVYTSLEECPKVEGVEWEEEDGVVYLKAAIEPPEKFEKFMKRENERYEKFSDTTSPSMSKPEPEPEPEPSAVSKIFKSDKRPIILFDGVCNMCNSAVNLSLDWDTSGKLRFAALQSRVGKVLLESVGRDKDDISTIVLIEDGPEDYIKSDAVLRIGGLLAPNFLPVGLVSKIVMRIVPKVLRDIFYENVADNRYRILGKREECRFGDEEEFADRFVDDGVLE</sequence>
<feature type="signal peptide" evidence="2">
    <location>
        <begin position="1"/>
        <end position="19"/>
    </location>
</feature>
<keyword evidence="2" id="KW-0732">Signal</keyword>
<dbReference type="InterPro" id="IPR006224">
    <property type="entry name" value="PsdUridine_synth_RluA-like_CS"/>
</dbReference>
<comment type="caution">
    <text evidence="4">The sequence shown here is derived from an EMBL/GenBank/DDBJ whole genome shotgun (WGS) entry which is preliminary data.</text>
</comment>
<dbReference type="InterPro" id="IPR006145">
    <property type="entry name" value="PsdUridine_synth_RsuA/RluA"/>
</dbReference>
<dbReference type="PROSITE" id="PS01129">
    <property type="entry name" value="PSI_RLU"/>
    <property type="match status" value="1"/>
</dbReference>
<evidence type="ECO:0000313" key="4">
    <source>
        <dbReference type="EMBL" id="GMH71794.1"/>
    </source>
</evidence>
<dbReference type="InterPro" id="IPR020103">
    <property type="entry name" value="PsdUridine_synth_cat_dom_sf"/>
</dbReference>
<evidence type="ECO:0000313" key="5">
    <source>
        <dbReference type="Proteomes" id="UP001165122"/>
    </source>
</evidence>
<dbReference type="GO" id="GO:0003723">
    <property type="term" value="F:RNA binding"/>
    <property type="evidence" value="ECO:0007669"/>
    <property type="project" value="InterPro"/>
</dbReference>
<accession>A0A9W7E806</accession>
<dbReference type="InterPro" id="IPR007263">
    <property type="entry name" value="DCC1-like"/>
</dbReference>
<dbReference type="SUPFAM" id="SSF55120">
    <property type="entry name" value="Pseudouridine synthase"/>
    <property type="match status" value="1"/>
</dbReference>
<dbReference type="PANTHER" id="PTHR33639">
    <property type="entry name" value="THIOL-DISULFIDE OXIDOREDUCTASE DCC"/>
    <property type="match status" value="1"/>
</dbReference>
<dbReference type="Pfam" id="PF04134">
    <property type="entry name" value="DCC1-like"/>
    <property type="match status" value="1"/>
</dbReference>
<evidence type="ECO:0000259" key="3">
    <source>
        <dbReference type="Pfam" id="PF00849"/>
    </source>
</evidence>
<gene>
    <name evidence="4" type="ORF">TrLO_g17</name>
</gene>
<evidence type="ECO:0000256" key="1">
    <source>
        <dbReference type="SAM" id="MobiDB-lite"/>
    </source>
</evidence>
<dbReference type="PANTHER" id="PTHR33639:SF2">
    <property type="entry name" value="DUF393 DOMAIN-CONTAINING PROTEIN"/>
    <property type="match status" value="1"/>
</dbReference>
<dbReference type="AlphaFoldDB" id="A0A9W7E806"/>
<keyword evidence="5" id="KW-1185">Reference proteome</keyword>
<feature type="chain" id="PRO_5040797395" description="Pseudouridine synthase RsuA/RluA-like domain-containing protein" evidence="2">
    <location>
        <begin position="20"/>
        <end position="590"/>
    </location>
</feature>